<dbReference type="AlphaFoldDB" id="A0AAD5RAC8"/>
<sequence>MSTTRSLPDAKGLPSHPAQAATTRLSRIKNHRAVITVANTVSEPNTDETIQETCKPICNEENTNFSEIV</sequence>
<name>A0AAD5RAC8_PARTN</name>
<evidence type="ECO:0000313" key="3">
    <source>
        <dbReference type="Proteomes" id="UP001196413"/>
    </source>
</evidence>
<accession>A0AAD5RAC8</accession>
<keyword evidence="3" id="KW-1185">Reference proteome</keyword>
<comment type="caution">
    <text evidence="2">The sequence shown here is derived from an EMBL/GenBank/DDBJ whole genome shotgun (WGS) entry which is preliminary data.</text>
</comment>
<organism evidence="2 3">
    <name type="scientific">Parelaphostrongylus tenuis</name>
    <name type="common">Meningeal worm</name>
    <dbReference type="NCBI Taxonomy" id="148309"/>
    <lineage>
        <taxon>Eukaryota</taxon>
        <taxon>Metazoa</taxon>
        <taxon>Ecdysozoa</taxon>
        <taxon>Nematoda</taxon>
        <taxon>Chromadorea</taxon>
        <taxon>Rhabditida</taxon>
        <taxon>Rhabditina</taxon>
        <taxon>Rhabditomorpha</taxon>
        <taxon>Strongyloidea</taxon>
        <taxon>Metastrongylidae</taxon>
        <taxon>Parelaphostrongylus</taxon>
    </lineage>
</organism>
<protein>
    <submittedName>
        <fullName evidence="2">Uncharacterized protein</fullName>
    </submittedName>
</protein>
<reference evidence="2" key="1">
    <citation type="submission" date="2021-06" db="EMBL/GenBank/DDBJ databases">
        <title>Parelaphostrongylus tenuis whole genome reference sequence.</title>
        <authorList>
            <person name="Garwood T.J."/>
            <person name="Larsen P.A."/>
            <person name="Fountain-Jones N.M."/>
            <person name="Garbe J.R."/>
            <person name="Macchietto M.G."/>
            <person name="Kania S.A."/>
            <person name="Gerhold R.W."/>
            <person name="Richards J.E."/>
            <person name="Wolf T.M."/>
        </authorList>
    </citation>
    <scope>NUCLEOTIDE SEQUENCE</scope>
    <source>
        <strain evidence="2">MNPRO001-30</strain>
        <tissue evidence="2">Meninges</tissue>
    </source>
</reference>
<evidence type="ECO:0000256" key="1">
    <source>
        <dbReference type="SAM" id="MobiDB-lite"/>
    </source>
</evidence>
<gene>
    <name evidence="2" type="ORF">KIN20_034886</name>
</gene>
<proteinExistence type="predicted"/>
<dbReference type="EMBL" id="JAHQIW010007170">
    <property type="protein sequence ID" value="KAJ1372677.1"/>
    <property type="molecule type" value="Genomic_DNA"/>
</dbReference>
<feature type="region of interest" description="Disordered" evidence="1">
    <location>
        <begin position="1"/>
        <end position="25"/>
    </location>
</feature>
<dbReference type="Proteomes" id="UP001196413">
    <property type="component" value="Unassembled WGS sequence"/>
</dbReference>
<evidence type="ECO:0000313" key="2">
    <source>
        <dbReference type="EMBL" id="KAJ1372677.1"/>
    </source>
</evidence>